<dbReference type="GO" id="GO:0003700">
    <property type="term" value="F:DNA-binding transcription factor activity"/>
    <property type="evidence" value="ECO:0007669"/>
    <property type="project" value="InterPro"/>
</dbReference>
<keyword evidence="13" id="KW-1185">Reference proteome</keyword>
<keyword evidence="7 9" id="KW-0539">Nucleus</keyword>
<dbReference type="PROSITE" id="PS50071">
    <property type="entry name" value="HOMEOBOX_2"/>
    <property type="match status" value="1"/>
</dbReference>
<evidence type="ECO:0000313" key="13">
    <source>
        <dbReference type="Proteomes" id="UP001202328"/>
    </source>
</evidence>
<evidence type="ECO:0000256" key="9">
    <source>
        <dbReference type="PROSITE-ProRule" id="PRU00108"/>
    </source>
</evidence>
<evidence type="ECO:0000256" key="10">
    <source>
        <dbReference type="RuleBase" id="RU000682"/>
    </source>
</evidence>
<dbReference type="GO" id="GO:0005634">
    <property type="term" value="C:nucleus"/>
    <property type="evidence" value="ECO:0007669"/>
    <property type="project" value="UniProtKB-SubCell"/>
</dbReference>
<keyword evidence="4 9" id="KW-0238">DNA-binding</keyword>
<evidence type="ECO:0000256" key="5">
    <source>
        <dbReference type="ARBA" id="ARBA00023155"/>
    </source>
</evidence>
<dbReference type="Proteomes" id="UP001202328">
    <property type="component" value="Unassembled WGS sequence"/>
</dbReference>
<evidence type="ECO:0000256" key="6">
    <source>
        <dbReference type="ARBA" id="ARBA00023163"/>
    </source>
</evidence>
<dbReference type="InterPro" id="IPR001356">
    <property type="entry name" value="HD"/>
</dbReference>
<keyword evidence="3" id="KW-0805">Transcription regulation</keyword>
<keyword evidence="6" id="KW-0804">Transcription</keyword>
<evidence type="ECO:0000259" key="11">
    <source>
        <dbReference type="PROSITE" id="PS50071"/>
    </source>
</evidence>
<name>A0AAD4XW85_9MAGN</name>
<keyword evidence="2" id="KW-0217">Developmental protein</keyword>
<dbReference type="AlphaFoldDB" id="A0AAD4XW85"/>
<dbReference type="Gene3D" id="1.10.10.60">
    <property type="entry name" value="Homeodomain-like"/>
    <property type="match status" value="1"/>
</dbReference>
<evidence type="ECO:0000256" key="3">
    <source>
        <dbReference type="ARBA" id="ARBA00023015"/>
    </source>
</evidence>
<evidence type="ECO:0000256" key="4">
    <source>
        <dbReference type="ARBA" id="ARBA00023125"/>
    </source>
</evidence>
<sequence length="126" mass="14906">MCSNSRWNPSKEQIDMLEGFYKAGIKTPSAAEIQDMTSKLRVYGDIEGKNVFYWFQNHKARQKQRQVRHAYDYGYDPKIRLINRQQFLIRNQISSPMGSALYPSPYTNGNDLSFSHSFIFLHRRMF</sequence>
<dbReference type="GO" id="GO:0099402">
    <property type="term" value="P:plant organ development"/>
    <property type="evidence" value="ECO:0007669"/>
    <property type="project" value="InterPro"/>
</dbReference>
<protein>
    <recommendedName>
        <fullName evidence="11">Homeobox domain-containing protein</fullName>
    </recommendedName>
</protein>
<evidence type="ECO:0000313" key="12">
    <source>
        <dbReference type="EMBL" id="KAI3960940.1"/>
    </source>
</evidence>
<comment type="subcellular location">
    <subcellularLocation>
        <location evidence="1 9 10">Nucleus</location>
    </subcellularLocation>
</comment>
<dbReference type="InterPro" id="IPR044555">
    <property type="entry name" value="WUSCHEL-like"/>
</dbReference>
<dbReference type="PANTHER" id="PTHR45940:SF6">
    <property type="entry name" value="WUSCHEL-RELATED HOMEOBOX 2"/>
    <property type="match status" value="1"/>
</dbReference>
<evidence type="ECO:0000256" key="7">
    <source>
        <dbReference type="ARBA" id="ARBA00023242"/>
    </source>
</evidence>
<feature type="DNA-binding region" description="Homeobox" evidence="9">
    <location>
        <begin position="3"/>
        <end position="66"/>
    </location>
</feature>
<evidence type="ECO:0000256" key="1">
    <source>
        <dbReference type="ARBA" id="ARBA00004123"/>
    </source>
</evidence>
<comment type="caution">
    <text evidence="12">The sequence shown here is derived from an EMBL/GenBank/DDBJ whole genome shotgun (WGS) entry which is preliminary data.</text>
</comment>
<gene>
    <name evidence="12" type="ORF">MKW98_019141</name>
</gene>
<dbReference type="Pfam" id="PF00046">
    <property type="entry name" value="Homeodomain"/>
    <property type="match status" value="1"/>
</dbReference>
<accession>A0AAD4XW85</accession>
<comment type="similarity">
    <text evidence="8">Belongs to the WUS homeobox family.</text>
</comment>
<dbReference type="GO" id="GO:0003677">
    <property type="term" value="F:DNA binding"/>
    <property type="evidence" value="ECO:0007669"/>
    <property type="project" value="UniProtKB-UniRule"/>
</dbReference>
<keyword evidence="5 9" id="KW-0371">Homeobox</keyword>
<dbReference type="SUPFAM" id="SSF46689">
    <property type="entry name" value="Homeodomain-like"/>
    <property type="match status" value="1"/>
</dbReference>
<dbReference type="EMBL" id="JAJJMB010000835">
    <property type="protein sequence ID" value="KAI3960940.1"/>
    <property type="molecule type" value="Genomic_DNA"/>
</dbReference>
<dbReference type="PANTHER" id="PTHR45940">
    <property type="entry name" value="WUSCHEL-RELATED HOMEOBOX 1-RELATED"/>
    <property type="match status" value="1"/>
</dbReference>
<evidence type="ECO:0000256" key="8">
    <source>
        <dbReference type="ARBA" id="ARBA00024040"/>
    </source>
</evidence>
<dbReference type="SMART" id="SM00389">
    <property type="entry name" value="HOX"/>
    <property type="match status" value="1"/>
</dbReference>
<dbReference type="InterPro" id="IPR009057">
    <property type="entry name" value="Homeodomain-like_sf"/>
</dbReference>
<proteinExistence type="inferred from homology"/>
<organism evidence="12 13">
    <name type="scientific">Papaver atlanticum</name>
    <dbReference type="NCBI Taxonomy" id="357466"/>
    <lineage>
        <taxon>Eukaryota</taxon>
        <taxon>Viridiplantae</taxon>
        <taxon>Streptophyta</taxon>
        <taxon>Embryophyta</taxon>
        <taxon>Tracheophyta</taxon>
        <taxon>Spermatophyta</taxon>
        <taxon>Magnoliopsida</taxon>
        <taxon>Ranunculales</taxon>
        <taxon>Papaveraceae</taxon>
        <taxon>Papaveroideae</taxon>
        <taxon>Papaver</taxon>
    </lineage>
</organism>
<feature type="domain" description="Homeobox" evidence="11">
    <location>
        <begin position="1"/>
        <end position="65"/>
    </location>
</feature>
<evidence type="ECO:0000256" key="2">
    <source>
        <dbReference type="ARBA" id="ARBA00022473"/>
    </source>
</evidence>
<reference evidence="12" key="1">
    <citation type="submission" date="2022-04" db="EMBL/GenBank/DDBJ databases">
        <title>A functionally conserved STORR gene fusion in Papaver species that diverged 16.8 million years ago.</title>
        <authorList>
            <person name="Catania T."/>
        </authorList>
    </citation>
    <scope>NUCLEOTIDE SEQUENCE</scope>
    <source>
        <strain evidence="12">S-188037</strain>
    </source>
</reference>
<dbReference type="CDD" id="cd00086">
    <property type="entry name" value="homeodomain"/>
    <property type="match status" value="1"/>
</dbReference>